<accession>A0A212RN58</accession>
<dbReference type="OrthoDB" id="7678918at2"/>
<name>A0A212RN58_9PROT</name>
<dbReference type="GO" id="GO:0003824">
    <property type="term" value="F:catalytic activity"/>
    <property type="evidence" value="ECO:0007669"/>
    <property type="project" value="InterPro"/>
</dbReference>
<evidence type="ECO:0000313" key="2">
    <source>
        <dbReference type="EMBL" id="SNB73961.1"/>
    </source>
</evidence>
<dbReference type="InterPro" id="IPR036648">
    <property type="entry name" value="CN_Hdrase_a/SCN_Hdrase_g_sf"/>
</dbReference>
<sequence length="136" mass="14640">MARFTVKDRQIVRQLGAALAAAIVDPKARAAFRSDPIEALTAAGLDAESLGGRRVVVHEDDATTLNIMMPAEIDQTRLADPHYLEELGRSMLGACKMPLPQVDSATSLKLASKTDDPATVRTEATRRASTARRARA</sequence>
<protein>
    <submittedName>
        <fullName evidence="2">Uncharacterized protein</fullName>
    </submittedName>
</protein>
<dbReference type="SUPFAM" id="SSF56209">
    <property type="entry name" value="Nitrile hydratase alpha chain"/>
    <property type="match status" value="1"/>
</dbReference>
<dbReference type="RefSeq" id="WP_088562247.1">
    <property type="nucleotide sequence ID" value="NZ_FYEH01000011.1"/>
</dbReference>
<dbReference type="AlphaFoldDB" id="A0A212RN58"/>
<feature type="compositionally biased region" description="Basic and acidic residues" evidence="1">
    <location>
        <begin position="112"/>
        <end position="126"/>
    </location>
</feature>
<dbReference type="EMBL" id="FYEH01000011">
    <property type="protein sequence ID" value="SNB73961.1"/>
    <property type="molecule type" value="Genomic_DNA"/>
</dbReference>
<keyword evidence="3" id="KW-1185">Reference proteome</keyword>
<organism evidence="2 3">
    <name type="scientific">Arboricoccus pini</name>
    <dbReference type="NCBI Taxonomy" id="1963835"/>
    <lineage>
        <taxon>Bacteria</taxon>
        <taxon>Pseudomonadati</taxon>
        <taxon>Pseudomonadota</taxon>
        <taxon>Alphaproteobacteria</taxon>
        <taxon>Geminicoccales</taxon>
        <taxon>Geminicoccaceae</taxon>
        <taxon>Arboricoccus</taxon>
    </lineage>
</organism>
<dbReference type="GO" id="GO:0046914">
    <property type="term" value="F:transition metal ion binding"/>
    <property type="evidence" value="ECO:0007669"/>
    <property type="project" value="InterPro"/>
</dbReference>
<reference evidence="2 3" key="1">
    <citation type="submission" date="2017-06" db="EMBL/GenBank/DDBJ databases">
        <authorList>
            <person name="Kim H.J."/>
            <person name="Triplett B.A."/>
        </authorList>
    </citation>
    <scope>NUCLEOTIDE SEQUENCE [LARGE SCALE GENOMIC DNA]</scope>
    <source>
        <strain evidence="2 3">B29T1</strain>
    </source>
</reference>
<evidence type="ECO:0000313" key="3">
    <source>
        <dbReference type="Proteomes" id="UP000197065"/>
    </source>
</evidence>
<feature type="region of interest" description="Disordered" evidence="1">
    <location>
        <begin position="109"/>
        <end position="136"/>
    </location>
</feature>
<dbReference type="Proteomes" id="UP000197065">
    <property type="component" value="Unassembled WGS sequence"/>
</dbReference>
<evidence type="ECO:0000256" key="1">
    <source>
        <dbReference type="SAM" id="MobiDB-lite"/>
    </source>
</evidence>
<proteinExistence type="predicted"/>
<gene>
    <name evidence="2" type="ORF">SAMN07250955_11142</name>
</gene>